<feature type="domain" description="PglD N-terminal" evidence="4">
    <location>
        <begin position="3"/>
        <end position="60"/>
    </location>
</feature>
<evidence type="ECO:0000256" key="2">
    <source>
        <dbReference type="ARBA" id="ARBA00022737"/>
    </source>
</evidence>
<evidence type="ECO:0000256" key="1">
    <source>
        <dbReference type="ARBA" id="ARBA00022679"/>
    </source>
</evidence>
<dbReference type="Gene3D" id="2.160.10.10">
    <property type="entry name" value="Hexapeptide repeat proteins"/>
    <property type="match status" value="1"/>
</dbReference>
<comment type="caution">
    <text evidence="5">The sequence shown here is derived from an EMBL/GenBank/DDBJ whole genome shotgun (WGS) entry which is preliminary data.</text>
</comment>
<organism evidence="5 6">
    <name type="scientific">Candidatus Daviesbacteria bacterium RIFCSPLOWO2_01_FULL_40_24</name>
    <dbReference type="NCBI Taxonomy" id="1797787"/>
    <lineage>
        <taxon>Bacteria</taxon>
        <taxon>Candidatus Daviesiibacteriota</taxon>
    </lineage>
</organism>
<feature type="site" description="Increases basicity of active site His" evidence="3">
    <location>
        <position position="143"/>
    </location>
</feature>
<dbReference type="InterPro" id="IPR011004">
    <property type="entry name" value="Trimer_LpxA-like_sf"/>
</dbReference>
<name>A0A1F5MJA6_9BACT</name>
<dbReference type="Pfam" id="PF14602">
    <property type="entry name" value="Hexapep_2"/>
    <property type="match status" value="1"/>
</dbReference>
<evidence type="ECO:0000256" key="3">
    <source>
        <dbReference type="PIRSR" id="PIRSR620019-1"/>
    </source>
</evidence>
<evidence type="ECO:0000313" key="5">
    <source>
        <dbReference type="EMBL" id="OGE65454.1"/>
    </source>
</evidence>
<dbReference type="NCBIfam" id="TIGR03570">
    <property type="entry name" value="NeuD_NnaD"/>
    <property type="match status" value="1"/>
</dbReference>
<sequence length="217" mass="23870">MKKIIILGAGGNSRDIVDMIADINELRETYQLIGILDDDRKLKGSKIMDVKVLGTIKDAYRYTDCYFVNGVYSVINFFTNEDILKRSGISLRKFVTIIHPTASISRTVKLGKGVVVLPGVVLRTNVHIGNHVTLHPGVVVGHDTKIGDFTFLASKVAVGGYVRISRSCFIGSNSTLRERIKLGRYSIVGMGSVVLKDVPDESVFVGNPAKFLKKSRQ</sequence>
<dbReference type="InterPro" id="IPR041561">
    <property type="entry name" value="PglD_N"/>
</dbReference>
<accession>A0A1F5MJA6</accession>
<dbReference type="Pfam" id="PF17836">
    <property type="entry name" value="PglD_N"/>
    <property type="match status" value="1"/>
</dbReference>
<dbReference type="PANTHER" id="PTHR43300">
    <property type="entry name" value="ACETYLTRANSFERASE"/>
    <property type="match status" value="1"/>
</dbReference>
<protein>
    <recommendedName>
        <fullName evidence="4">PglD N-terminal domain-containing protein</fullName>
    </recommendedName>
</protein>
<keyword evidence="1" id="KW-0808">Transferase</keyword>
<gene>
    <name evidence="5" type="ORF">A3B49_01025</name>
</gene>
<dbReference type="Pfam" id="PF00132">
    <property type="entry name" value="Hexapep"/>
    <property type="match status" value="1"/>
</dbReference>
<dbReference type="InterPro" id="IPR018357">
    <property type="entry name" value="Hexapep_transf_CS"/>
</dbReference>
<dbReference type="PANTHER" id="PTHR43300:SF7">
    <property type="entry name" value="UDP-N-ACETYLBACILLOSAMINE N-ACETYLTRANSFERASE"/>
    <property type="match status" value="1"/>
</dbReference>
<evidence type="ECO:0000313" key="6">
    <source>
        <dbReference type="Proteomes" id="UP000178017"/>
    </source>
</evidence>
<evidence type="ECO:0000259" key="4">
    <source>
        <dbReference type="Pfam" id="PF17836"/>
    </source>
</evidence>
<keyword evidence="2" id="KW-0677">Repeat</keyword>
<dbReference type="CDD" id="cd03360">
    <property type="entry name" value="LbH_AT_putative"/>
    <property type="match status" value="1"/>
</dbReference>
<dbReference type="GO" id="GO:0016740">
    <property type="term" value="F:transferase activity"/>
    <property type="evidence" value="ECO:0007669"/>
    <property type="project" value="UniProtKB-KW"/>
</dbReference>
<feature type="active site" description="Proton acceptor" evidence="3">
    <location>
        <position position="142"/>
    </location>
</feature>
<dbReference type="EMBL" id="MFDO01000018">
    <property type="protein sequence ID" value="OGE65454.1"/>
    <property type="molecule type" value="Genomic_DNA"/>
</dbReference>
<dbReference type="SUPFAM" id="SSF51161">
    <property type="entry name" value="Trimeric LpxA-like enzymes"/>
    <property type="match status" value="1"/>
</dbReference>
<proteinExistence type="predicted"/>
<dbReference type="Gene3D" id="3.40.50.20">
    <property type="match status" value="1"/>
</dbReference>
<reference evidence="5 6" key="1">
    <citation type="journal article" date="2016" name="Nat. Commun.">
        <title>Thousands of microbial genomes shed light on interconnected biogeochemical processes in an aquifer system.</title>
        <authorList>
            <person name="Anantharaman K."/>
            <person name="Brown C.T."/>
            <person name="Hug L.A."/>
            <person name="Sharon I."/>
            <person name="Castelle C.J."/>
            <person name="Probst A.J."/>
            <person name="Thomas B.C."/>
            <person name="Singh A."/>
            <person name="Wilkins M.J."/>
            <person name="Karaoz U."/>
            <person name="Brodie E.L."/>
            <person name="Williams K.H."/>
            <person name="Hubbard S.S."/>
            <person name="Banfield J.F."/>
        </authorList>
    </citation>
    <scope>NUCLEOTIDE SEQUENCE [LARGE SCALE GENOMIC DNA]</scope>
</reference>
<dbReference type="AlphaFoldDB" id="A0A1F5MJA6"/>
<dbReference type="PROSITE" id="PS00101">
    <property type="entry name" value="HEXAPEP_TRANSFERASES"/>
    <property type="match status" value="1"/>
</dbReference>
<dbReference type="Proteomes" id="UP000178017">
    <property type="component" value="Unassembled WGS sequence"/>
</dbReference>
<dbReference type="InterPro" id="IPR001451">
    <property type="entry name" value="Hexapep"/>
</dbReference>
<dbReference type="InterPro" id="IPR050179">
    <property type="entry name" value="Trans_hexapeptide_repeat"/>
</dbReference>
<dbReference type="InterPro" id="IPR020019">
    <property type="entry name" value="AcTrfase_PglD-like"/>
</dbReference>